<dbReference type="InterPro" id="IPR011991">
    <property type="entry name" value="ArsR-like_HTH"/>
</dbReference>
<dbReference type="SMART" id="SM00418">
    <property type="entry name" value="HTH_ARSR"/>
    <property type="match status" value="1"/>
</dbReference>
<comment type="caution">
    <text evidence="2">The sequence shown here is derived from an EMBL/GenBank/DDBJ whole genome shotgun (WGS) entry which is preliminary data.</text>
</comment>
<dbReference type="PRINTS" id="PR00778">
    <property type="entry name" value="HTHARSR"/>
</dbReference>
<dbReference type="InterPro" id="IPR036388">
    <property type="entry name" value="WH-like_DNA-bd_sf"/>
</dbReference>
<organism evidence="2 3">
    <name type="scientific">Rhizobium lusitanum</name>
    <dbReference type="NCBI Taxonomy" id="293958"/>
    <lineage>
        <taxon>Bacteria</taxon>
        <taxon>Pseudomonadati</taxon>
        <taxon>Pseudomonadota</taxon>
        <taxon>Alphaproteobacteria</taxon>
        <taxon>Hyphomicrobiales</taxon>
        <taxon>Rhizobiaceae</taxon>
        <taxon>Rhizobium/Agrobacterium group</taxon>
        <taxon>Rhizobium</taxon>
    </lineage>
</organism>
<evidence type="ECO:0000313" key="3">
    <source>
        <dbReference type="Proteomes" id="UP000565576"/>
    </source>
</evidence>
<reference evidence="2 3" key="1">
    <citation type="submission" date="2020-08" db="EMBL/GenBank/DDBJ databases">
        <title>Genomic Encyclopedia of Type Strains, Phase IV (KMG-V): Genome sequencing to study the core and pangenomes of soil and plant-associated prokaryotes.</title>
        <authorList>
            <person name="Whitman W."/>
        </authorList>
    </citation>
    <scope>NUCLEOTIDE SEQUENCE [LARGE SCALE GENOMIC DNA]</scope>
    <source>
        <strain evidence="2 3">SEMIA 4060</strain>
    </source>
</reference>
<dbReference type="InterPro" id="IPR036390">
    <property type="entry name" value="WH_DNA-bd_sf"/>
</dbReference>
<dbReference type="CDD" id="cd00090">
    <property type="entry name" value="HTH_ARSR"/>
    <property type="match status" value="1"/>
</dbReference>
<dbReference type="GO" id="GO:0003700">
    <property type="term" value="F:DNA-binding transcription factor activity"/>
    <property type="evidence" value="ECO:0007669"/>
    <property type="project" value="InterPro"/>
</dbReference>
<dbReference type="GO" id="GO:0003677">
    <property type="term" value="F:DNA binding"/>
    <property type="evidence" value="ECO:0007669"/>
    <property type="project" value="UniProtKB-KW"/>
</dbReference>
<evidence type="ECO:0000259" key="1">
    <source>
        <dbReference type="PROSITE" id="PS50987"/>
    </source>
</evidence>
<dbReference type="NCBIfam" id="NF033788">
    <property type="entry name" value="HTH_metalloreg"/>
    <property type="match status" value="1"/>
</dbReference>
<proteinExistence type="predicted"/>
<feature type="domain" description="HTH arsR-type" evidence="1">
    <location>
        <begin position="1"/>
        <end position="96"/>
    </location>
</feature>
<name>A0A7X0IQ48_9HYPH</name>
<protein>
    <submittedName>
        <fullName evidence="2">DNA-binding transcriptional ArsR family regulator</fullName>
    </submittedName>
</protein>
<accession>A0A7X0IQ48</accession>
<keyword evidence="2" id="KW-0238">DNA-binding</keyword>
<gene>
    <name evidence="2" type="ORF">GGD46_001985</name>
</gene>
<dbReference type="PROSITE" id="PS50987">
    <property type="entry name" value="HTH_ARSR_2"/>
    <property type="match status" value="1"/>
</dbReference>
<dbReference type="PANTHER" id="PTHR38600:SF2">
    <property type="entry name" value="SLL0088 PROTEIN"/>
    <property type="match status" value="1"/>
</dbReference>
<dbReference type="Proteomes" id="UP000565576">
    <property type="component" value="Unassembled WGS sequence"/>
</dbReference>
<evidence type="ECO:0000313" key="2">
    <source>
        <dbReference type="EMBL" id="MBB6484707.1"/>
    </source>
</evidence>
<dbReference type="InterPro" id="IPR001845">
    <property type="entry name" value="HTH_ArsR_DNA-bd_dom"/>
</dbReference>
<dbReference type="RefSeq" id="WP_184703541.1">
    <property type="nucleotide sequence ID" value="NZ_JACHBG010000003.1"/>
</dbReference>
<dbReference type="EMBL" id="JACHBG010000003">
    <property type="protein sequence ID" value="MBB6484707.1"/>
    <property type="molecule type" value="Genomic_DNA"/>
</dbReference>
<dbReference type="AlphaFoldDB" id="A0A7X0IQ48"/>
<dbReference type="SUPFAM" id="SSF46785">
    <property type="entry name" value="Winged helix' DNA-binding domain"/>
    <property type="match status" value="1"/>
</dbReference>
<dbReference type="Gene3D" id="1.10.10.10">
    <property type="entry name" value="Winged helix-like DNA-binding domain superfamily/Winged helix DNA-binding domain"/>
    <property type="match status" value="1"/>
</dbReference>
<sequence>MSNGRERELADVFAALGDTTRLALVMHLLAVGALSATNLAEGQAISRQAIVKHLQVLEAAALVMHQRRGKEVLYALDGSRIAEARAFLDAISSGWDQALGRLKSLVEST</sequence>
<dbReference type="PANTHER" id="PTHR38600">
    <property type="entry name" value="TRANSCRIPTIONAL REGULATORY PROTEIN"/>
    <property type="match status" value="1"/>
</dbReference>